<dbReference type="EMBL" id="CP022190">
    <property type="protein sequence ID" value="AWI85151.1"/>
    <property type="molecule type" value="Genomic_DNA"/>
</dbReference>
<dbReference type="CDD" id="cd00093">
    <property type="entry name" value="HTH_XRE"/>
    <property type="match status" value="1"/>
</dbReference>
<dbReference type="Pfam" id="PF01381">
    <property type="entry name" value="HTH_3"/>
    <property type="match status" value="1"/>
</dbReference>
<dbReference type="InterPro" id="IPR001387">
    <property type="entry name" value="Cro/C1-type_HTH"/>
</dbReference>
<dbReference type="Gene3D" id="1.10.260.40">
    <property type="entry name" value="lambda repressor-like DNA-binding domains"/>
    <property type="match status" value="1"/>
</dbReference>
<sequence>MRSAICLSTMEHHEMRLTVLEDQGDSRDAVAARISRIRELSGLNKKDFSSRLDMSPQAWGDYENGKRDLPLSIAKKLRSVYSVPLEFTYFGIRSDLPHRIATEL</sequence>
<dbReference type="GO" id="GO:0003677">
    <property type="term" value="F:DNA binding"/>
    <property type="evidence" value="ECO:0007669"/>
    <property type="project" value="InterPro"/>
</dbReference>
<protein>
    <submittedName>
        <fullName evidence="2">Transcriptional regulator</fullName>
    </submittedName>
</protein>
<evidence type="ECO:0000259" key="1">
    <source>
        <dbReference type="PROSITE" id="PS50943"/>
    </source>
</evidence>
<dbReference type="Proteomes" id="UP000244915">
    <property type="component" value="Chromosome 2"/>
</dbReference>
<dbReference type="SMART" id="SM00530">
    <property type="entry name" value="HTH_XRE"/>
    <property type="match status" value="1"/>
</dbReference>
<dbReference type="PROSITE" id="PS50943">
    <property type="entry name" value="HTH_CROC1"/>
    <property type="match status" value="1"/>
</dbReference>
<dbReference type="RefSeq" id="WP_108968641.1">
    <property type="nucleotide sequence ID" value="NZ_CP022190.1"/>
</dbReference>
<dbReference type="AlphaFoldDB" id="A0A2U8HHE3"/>
<dbReference type="OrthoDB" id="7873382at2"/>
<proteinExistence type="predicted"/>
<evidence type="ECO:0000313" key="2">
    <source>
        <dbReference type="EMBL" id="AWI85151.1"/>
    </source>
</evidence>
<accession>A0A2U8HHE3</accession>
<organism evidence="2 3">
    <name type="scientific">Alloyangia pacifica</name>
    <dbReference type="NCBI Taxonomy" id="311180"/>
    <lineage>
        <taxon>Bacteria</taxon>
        <taxon>Pseudomonadati</taxon>
        <taxon>Pseudomonadota</taxon>
        <taxon>Alphaproteobacteria</taxon>
        <taxon>Rhodobacterales</taxon>
        <taxon>Roseobacteraceae</taxon>
        <taxon>Alloyangia</taxon>
    </lineage>
</organism>
<reference evidence="2 3" key="1">
    <citation type="submission" date="2017-06" db="EMBL/GenBank/DDBJ databases">
        <title>Yangia sp. YSBP01 complete genome sequence.</title>
        <authorList>
            <person name="Woo J.-H."/>
            <person name="Kim H.-S."/>
        </authorList>
    </citation>
    <scope>NUCLEOTIDE SEQUENCE [LARGE SCALE GENOMIC DNA]</scope>
    <source>
        <strain evidence="2 3">YSBP01</strain>
    </source>
</reference>
<feature type="domain" description="HTH cro/C1-type" evidence="1">
    <location>
        <begin position="34"/>
        <end position="90"/>
    </location>
</feature>
<gene>
    <name evidence="2" type="ORF">CEW88_15480</name>
</gene>
<dbReference type="KEGG" id="ypac:CEW88_15480"/>
<name>A0A2U8HHE3_9RHOB</name>
<dbReference type="SUPFAM" id="SSF47413">
    <property type="entry name" value="lambda repressor-like DNA-binding domains"/>
    <property type="match status" value="1"/>
</dbReference>
<evidence type="ECO:0000313" key="3">
    <source>
        <dbReference type="Proteomes" id="UP000244915"/>
    </source>
</evidence>
<dbReference type="InterPro" id="IPR010982">
    <property type="entry name" value="Lambda_DNA-bd_dom_sf"/>
</dbReference>